<evidence type="ECO:0000256" key="6">
    <source>
        <dbReference type="ARBA" id="ARBA00047597"/>
    </source>
</evidence>
<evidence type="ECO:0000256" key="8">
    <source>
        <dbReference type="SAM" id="MobiDB-lite"/>
    </source>
</evidence>
<keyword evidence="2 7" id="KW-0328">Glycosyltransferase</keyword>
<organism evidence="9 10">
    <name type="scientific">Anser cygnoides</name>
    <name type="common">Swan goose</name>
    <dbReference type="NCBI Taxonomy" id="8845"/>
    <lineage>
        <taxon>Eukaryota</taxon>
        <taxon>Metazoa</taxon>
        <taxon>Chordata</taxon>
        <taxon>Craniata</taxon>
        <taxon>Vertebrata</taxon>
        <taxon>Euteleostomi</taxon>
        <taxon>Archelosauria</taxon>
        <taxon>Archosauria</taxon>
        <taxon>Dinosauria</taxon>
        <taxon>Saurischia</taxon>
        <taxon>Theropoda</taxon>
        <taxon>Coelurosauria</taxon>
        <taxon>Aves</taxon>
        <taxon>Neognathae</taxon>
        <taxon>Galloanserae</taxon>
        <taxon>Anseriformes</taxon>
        <taxon>Anatidae</taxon>
        <taxon>Anserinae</taxon>
        <taxon>Anser</taxon>
    </lineage>
</organism>
<dbReference type="GO" id="GO:0003950">
    <property type="term" value="F:NAD+ poly-ADP-ribosyltransferase activity"/>
    <property type="evidence" value="ECO:0007669"/>
    <property type="project" value="TreeGrafter"/>
</dbReference>
<reference evidence="9" key="2">
    <citation type="submission" date="2025-09" db="UniProtKB">
        <authorList>
            <consortium name="Ensembl"/>
        </authorList>
    </citation>
    <scope>IDENTIFICATION</scope>
</reference>
<keyword evidence="10" id="KW-1185">Reference proteome</keyword>
<evidence type="ECO:0000256" key="3">
    <source>
        <dbReference type="ARBA" id="ARBA00022679"/>
    </source>
</evidence>
<feature type="chain" id="PRO_5034249021" description="NAD(P)(+)--arginine ADP-ribosyltransferase" evidence="7">
    <location>
        <begin position="22"/>
        <end position="441"/>
    </location>
</feature>
<accession>A0A8B9DUJ8</accession>
<feature type="signal peptide" evidence="7">
    <location>
        <begin position="1"/>
        <end position="21"/>
    </location>
</feature>
<evidence type="ECO:0000313" key="10">
    <source>
        <dbReference type="Proteomes" id="UP000694521"/>
    </source>
</evidence>
<comment type="catalytic activity">
    <reaction evidence="6 7">
        <text>L-arginyl-[protein] + NAD(+) = N(omega)-(ADP-D-ribosyl)-L-arginyl-[protein] + nicotinamide + H(+)</text>
        <dbReference type="Rhea" id="RHEA:19149"/>
        <dbReference type="Rhea" id="RHEA-COMP:10532"/>
        <dbReference type="Rhea" id="RHEA-COMP:15087"/>
        <dbReference type="ChEBI" id="CHEBI:15378"/>
        <dbReference type="ChEBI" id="CHEBI:17154"/>
        <dbReference type="ChEBI" id="CHEBI:29965"/>
        <dbReference type="ChEBI" id="CHEBI:57540"/>
        <dbReference type="ChEBI" id="CHEBI:142554"/>
        <dbReference type="EC" id="2.4.2.31"/>
    </reaction>
</comment>
<evidence type="ECO:0000256" key="5">
    <source>
        <dbReference type="ARBA" id="ARBA00022857"/>
    </source>
</evidence>
<keyword evidence="5 7" id="KW-0521">NADP</keyword>
<dbReference type="InterPro" id="IPR050999">
    <property type="entry name" value="ADP-ribosyltransferase_ARG"/>
</dbReference>
<evidence type="ECO:0000313" key="9">
    <source>
        <dbReference type="Ensembl" id="ENSACDP00005012059.1"/>
    </source>
</evidence>
<dbReference type="Pfam" id="PF01129">
    <property type="entry name" value="ART"/>
    <property type="match status" value="1"/>
</dbReference>
<sequence>MGLRTIPRLRWTWLCLGALLAAPWAGTPQFLMDMSRDAFDDQYEGCTEAMEAAGPALLEQEQARGRSRLFGRVWARAGERWQQVKGSLAARLPPGFKDEYGQAVIAYTDNSLHYFFNTAMRAAGRSRATYNASFPFKALHFYLTRAMQLLRGPCEATYRTPVYRGIAHTRYQLQGASPFRRGQSPLCPAERQQDLQPLQLRLPGVREEPGVQGQHSWSQAQRGAVKGSAQLAAPRRKAIGHAEDASPAVCGRATRSSAQAVCGVQLDPGAEPPGTLPVLCHAVPCRDIVGTAAVPPCWPGDAAALRGEDSVWPRPRTGGSSSSHHHLTHLWAQCHWCQGWSAGAHPGTCSQQGSAAPGTKQHPAPRTGEGFYHFPIISRFSSFKIFSNFSARKGLHPHLDPANLHRWFHISRTAGNEHSDPGRNLTTCSGFTWQSFGSGGA</sequence>
<dbReference type="PROSITE" id="PS01291">
    <property type="entry name" value="ART"/>
    <property type="match status" value="1"/>
</dbReference>
<keyword evidence="3 7" id="KW-0808">Transferase</keyword>
<dbReference type="PRINTS" id="PR00970">
    <property type="entry name" value="RIBTRNSFRASE"/>
</dbReference>
<name>A0A8B9DUJ8_ANSCY</name>
<dbReference type="Ensembl" id="ENSACDT00005014570.1">
    <property type="protein sequence ID" value="ENSACDP00005012059.1"/>
    <property type="gene ID" value="ENSACDG00005008904.1"/>
</dbReference>
<protein>
    <recommendedName>
        <fullName evidence="7">NAD(P)(+)--arginine ADP-ribosyltransferase</fullName>
        <ecNumber evidence="7">2.4.2.31</ecNumber>
    </recommendedName>
    <alternativeName>
        <fullName evidence="7">Mono(ADP-ribosyl)transferase</fullName>
    </alternativeName>
</protein>
<reference evidence="9" key="1">
    <citation type="submission" date="2025-08" db="UniProtKB">
        <authorList>
            <consortium name="Ensembl"/>
        </authorList>
    </citation>
    <scope>IDENTIFICATION</scope>
</reference>
<evidence type="ECO:0000256" key="1">
    <source>
        <dbReference type="ARBA" id="ARBA00009558"/>
    </source>
</evidence>
<dbReference type="SUPFAM" id="SSF56399">
    <property type="entry name" value="ADP-ribosylation"/>
    <property type="match status" value="1"/>
</dbReference>
<dbReference type="GO" id="GO:0106274">
    <property type="term" value="F:NAD+-protein-arginine ADP-ribosyltransferase activity"/>
    <property type="evidence" value="ECO:0007669"/>
    <property type="project" value="UniProtKB-EC"/>
</dbReference>
<evidence type="ECO:0000256" key="7">
    <source>
        <dbReference type="RuleBase" id="RU361228"/>
    </source>
</evidence>
<evidence type="ECO:0000256" key="2">
    <source>
        <dbReference type="ARBA" id="ARBA00022676"/>
    </source>
</evidence>
<dbReference type="InterPro" id="IPR000768">
    <property type="entry name" value="ART"/>
</dbReference>
<dbReference type="AlphaFoldDB" id="A0A8B9DUJ8"/>
<dbReference type="EC" id="2.4.2.31" evidence="7"/>
<dbReference type="PANTHER" id="PTHR10339:SF2">
    <property type="entry name" value="ECTO-ADP-RIBOSYLTRANSFERASE 5"/>
    <property type="match status" value="1"/>
</dbReference>
<comment type="similarity">
    <text evidence="1 7">Belongs to the Arg-specific ADP-ribosyltransferase family.</text>
</comment>
<dbReference type="GO" id="GO:0016779">
    <property type="term" value="F:nucleotidyltransferase activity"/>
    <property type="evidence" value="ECO:0007669"/>
    <property type="project" value="UniProtKB-KW"/>
</dbReference>
<dbReference type="PANTHER" id="PTHR10339">
    <property type="entry name" value="ADP-RIBOSYLTRANSFERASE"/>
    <property type="match status" value="1"/>
</dbReference>
<proteinExistence type="inferred from homology"/>
<keyword evidence="7" id="KW-0520">NAD</keyword>
<evidence type="ECO:0000256" key="4">
    <source>
        <dbReference type="ARBA" id="ARBA00022695"/>
    </source>
</evidence>
<dbReference type="Proteomes" id="UP000694521">
    <property type="component" value="Unplaced"/>
</dbReference>
<keyword evidence="4" id="KW-0548">Nucleotidyltransferase</keyword>
<dbReference type="Gene3D" id="3.90.176.10">
    <property type="entry name" value="Toxin ADP-ribosyltransferase, Chain A, domain 1"/>
    <property type="match status" value="1"/>
</dbReference>
<feature type="region of interest" description="Disordered" evidence="8">
    <location>
        <begin position="348"/>
        <end position="367"/>
    </location>
</feature>
<keyword evidence="7" id="KW-0732">Signal</keyword>